<reference evidence="1" key="1">
    <citation type="submission" date="2022-04" db="EMBL/GenBank/DDBJ databases">
        <title>Complete genome of Methanoplanus endosymbiosus DSM 3599.</title>
        <authorList>
            <person name="Chen S.-C."/>
            <person name="You Y.-T."/>
            <person name="Zhou Y.-Z."/>
            <person name="Lai M.-C."/>
        </authorList>
    </citation>
    <scope>NUCLEOTIDE SEQUENCE</scope>
    <source>
        <strain evidence="1">DSM 3599</strain>
    </source>
</reference>
<dbReference type="AlphaFoldDB" id="A0A9E7PQD4"/>
<protein>
    <submittedName>
        <fullName evidence="1">Uncharacterized protein</fullName>
    </submittedName>
</protein>
<accession>A0A9E7PQD4</accession>
<dbReference type="PROSITE" id="PS51257">
    <property type="entry name" value="PROKAR_LIPOPROTEIN"/>
    <property type="match status" value="1"/>
</dbReference>
<dbReference type="EMBL" id="CP096115">
    <property type="protein sequence ID" value="UUX92916.1"/>
    <property type="molecule type" value="Genomic_DNA"/>
</dbReference>
<sequence>MISAKENLLIIPLLLILAIFSAGCLDTSFGAVEYSYPLLNVEINNAGDEADAYIQVTVFDLSGFRQIETGKYVEDVHLNTGQNLVSVPIELEKGDYKLYLYLIENDERKVAEIRDIGVE</sequence>
<proteinExistence type="predicted"/>
<name>A0A9E7PQD4_9EURY</name>
<dbReference type="Proteomes" id="UP001060368">
    <property type="component" value="Chromosome"/>
</dbReference>
<gene>
    <name evidence="1" type="ORF">L6E24_01960</name>
</gene>
<evidence type="ECO:0000313" key="2">
    <source>
        <dbReference type="Proteomes" id="UP001060368"/>
    </source>
</evidence>
<dbReference type="GeneID" id="74306421"/>
<dbReference type="RefSeq" id="WP_257743059.1">
    <property type="nucleotide sequence ID" value="NZ_CP096115.1"/>
</dbReference>
<dbReference type="KEGG" id="mend:L6E24_01960"/>
<keyword evidence="2" id="KW-1185">Reference proteome</keyword>
<organism evidence="1 2">
    <name type="scientific">Methanoplanus endosymbiosus</name>
    <dbReference type="NCBI Taxonomy" id="33865"/>
    <lineage>
        <taxon>Archaea</taxon>
        <taxon>Methanobacteriati</taxon>
        <taxon>Methanobacteriota</taxon>
        <taxon>Stenosarchaea group</taxon>
        <taxon>Methanomicrobia</taxon>
        <taxon>Methanomicrobiales</taxon>
        <taxon>Methanomicrobiaceae</taxon>
        <taxon>Methanoplanus</taxon>
    </lineage>
</organism>
<evidence type="ECO:0000313" key="1">
    <source>
        <dbReference type="EMBL" id="UUX92916.1"/>
    </source>
</evidence>